<dbReference type="AlphaFoldDB" id="A0A699HIJ2"/>
<comment type="caution">
    <text evidence="2">The sequence shown here is derived from an EMBL/GenBank/DDBJ whole genome shotgun (WGS) entry which is preliminary data.</text>
</comment>
<proteinExistence type="predicted"/>
<feature type="region of interest" description="Disordered" evidence="1">
    <location>
        <begin position="166"/>
        <end position="199"/>
    </location>
</feature>
<organism evidence="2">
    <name type="scientific">Tanacetum cinerariifolium</name>
    <name type="common">Dalmatian daisy</name>
    <name type="synonym">Chrysanthemum cinerariifolium</name>
    <dbReference type="NCBI Taxonomy" id="118510"/>
    <lineage>
        <taxon>Eukaryota</taxon>
        <taxon>Viridiplantae</taxon>
        <taxon>Streptophyta</taxon>
        <taxon>Embryophyta</taxon>
        <taxon>Tracheophyta</taxon>
        <taxon>Spermatophyta</taxon>
        <taxon>Magnoliopsida</taxon>
        <taxon>eudicotyledons</taxon>
        <taxon>Gunneridae</taxon>
        <taxon>Pentapetalae</taxon>
        <taxon>asterids</taxon>
        <taxon>campanulids</taxon>
        <taxon>Asterales</taxon>
        <taxon>Asteraceae</taxon>
        <taxon>Asteroideae</taxon>
        <taxon>Anthemideae</taxon>
        <taxon>Anthemidinae</taxon>
        <taxon>Tanacetum</taxon>
    </lineage>
</organism>
<evidence type="ECO:0000313" key="2">
    <source>
        <dbReference type="EMBL" id="GEX87308.1"/>
    </source>
</evidence>
<protein>
    <submittedName>
        <fullName evidence="2">Uncharacterized protein</fullName>
    </submittedName>
</protein>
<dbReference type="EMBL" id="BKCJ010135821">
    <property type="protein sequence ID" value="GEX87308.1"/>
    <property type="molecule type" value="Genomic_DNA"/>
</dbReference>
<sequence>MRIEQYFLMTDYAIWEVIVNGDSPLPKRVVDGVEQSYPPTTAEEKLSRKDELKARGTLLMAFLNEHQLKFNSYKNAKSLMEAIKKRFRCNKESKKVQKTHLKQQYENFNGNSSKGLDQIYDRIQKLISQFEIHDANALVAQDGFGYDWSDQAEDGPTNFALMAYTSSGSSSSSNSDTEILPLPVILPPLGSPPKATYPS</sequence>
<evidence type="ECO:0000256" key="1">
    <source>
        <dbReference type="SAM" id="MobiDB-lite"/>
    </source>
</evidence>
<reference evidence="2" key="1">
    <citation type="journal article" date="2019" name="Sci. Rep.">
        <title>Draft genome of Tanacetum cinerariifolium, the natural source of mosquito coil.</title>
        <authorList>
            <person name="Yamashiro T."/>
            <person name="Shiraishi A."/>
            <person name="Satake H."/>
            <person name="Nakayama K."/>
        </authorList>
    </citation>
    <scope>NUCLEOTIDE SEQUENCE</scope>
</reference>
<accession>A0A699HIJ2</accession>
<gene>
    <name evidence="2" type="ORF">Tci_359283</name>
</gene>
<feature type="compositionally biased region" description="Low complexity" evidence="1">
    <location>
        <begin position="166"/>
        <end position="183"/>
    </location>
</feature>
<name>A0A699HIJ2_TANCI</name>